<name>A0ABU3HFK8_9BACL</name>
<organism evidence="3 4">
    <name type="scientific">Paenibacillus forsythiae</name>
    <dbReference type="NCBI Taxonomy" id="365616"/>
    <lineage>
        <taxon>Bacteria</taxon>
        <taxon>Bacillati</taxon>
        <taxon>Bacillota</taxon>
        <taxon>Bacilli</taxon>
        <taxon>Bacillales</taxon>
        <taxon>Paenibacillaceae</taxon>
        <taxon>Paenibacillus</taxon>
    </lineage>
</organism>
<keyword evidence="3" id="KW-0012">Acyltransferase</keyword>
<dbReference type="PANTHER" id="PTHR11786">
    <property type="entry name" value="N-HYDROXYARYLAMINE O-ACETYLTRANSFERASE"/>
    <property type="match status" value="1"/>
</dbReference>
<proteinExistence type="inferred from homology"/>
<dbReference type="Gene3D" id="3.30.2140.20">
    <property type="match status" value="1"/>
</dbReference>
<dbReference type="PRINTS" id="PR01543">
    <property type="entry name" value="ANATRNSFRASE"/>
</dbReference>
<dbReference type="EMBL" id="JAUSUY010000027">
    <property type="protein sequence ID" value="MDT3428837.1"/>
    <property type="molecule type" value="Genomic_DNA"/>
</dbReference>
<dbReference type="PANTHER" id="PTHR11786:SF0">
    <property type="entry name" value="ARYLAMINE N-ACETYLTRANSFERASE 4-RELATED"/>
    <property type="match status" value="1"/>
</dbReference>
<accession>A0ABU3HFK8</accession>
<gene>
    <name evidence="3" type="ORF">J2Z22_004431</name>
</gene>
<keyword evidence="4" id="KW-1185">Reference proteome</keyword>
<keyword evidence="3" id="KW-0808">Transferase</keyword>
<dbReference type="InterPro" id="IPR053710">
    <property type="entry name" value="Arylamine_NAT_domain_sf"/>
</dbReference>
<reference evidence="3 4" key="1">
    <citation type="submission" date="2023-07" db="EMBL/GenBank/DDBJ databases">
        <title>Genomic Encyclopedia of Type Strains, Phase IV (KMG-IV): sequencing the most valuable type-strain genomes for metagenomic binning, comparative biology and taxonomic classification.</title>
        <authorList>
            <person name="Goeker M."/>
        </authorList>
    </citation>
    <scope>NUCLEOTIDE SEQUENCE [LARGE SCALE GENOMIC DNA]</scope>
    <source>
        <strain evidence="3 4">T98</strain>
    </source>
</reference>
<evidence type="ECO:0000256" key="1">
    <source>
        <dbReference type="ARBA" id="ARBA00006547"/>
    </source>
</evidence>
<dbReference type="SUPFAM" id="SSF54001">
    <property type="entry name" value="Cysteine proteinases"/>
    <property type="match status" value="1"/>
</dbReference>
<evidence type="ECO:0000313" key="3">
    <source>
        <dbReference type="EMBL" id="MDT3428837.1"/>
    </source>
</evidence>
<evidence type="ECO:0000256" key="2">
    <source>
        <dbReference type="RuleBase" id="RU003452"/>
    </source>
</evidence>
<dbReference type="RefSeq" id="WP_051503466.1">
    <property type="nucleotide sequence ID" value="NZ_JAUSUY010000027.1"/>
</dbReference>
<dbReference type="Proteomes" id="UP001248709">
    <property type="component" value="Unassembled WGS sequence"/>
</dbReference>
<dbReference type="EC" id="2.3.1.118" evidence="3"/>
<protein>
    <submittedName>
        <fullName evidence="3">N-hydroxyarylamine O-acetyltransferase</fullName>
        <ecNumber evidence="3">2.3.1.118</ecNumber>
    </submittedName>
</protein>
<dbReference type="Pfam" id="PF00797">
    <property type="entry name" value="Acetyltransf_2"/>
    <property type="match status" value="1"/>
</dbReference>
<comment type="similarity">
    <text evidence="1 2">Belongs to the arylamine N-acetyltransferase family.</text>
</comment>
<sequence length="257" mass="29786">MQEDVFVHQYLERLKLHDHLQPDLTTLRMIQKQHLLNIPFENLDIMADQKIEFAVEKLWMKIVEHKRGGICYELNGLLLHLLRHIGFDVKYIAAQVLADGNEFDHVLLLVLVNGERWLVDAGFGDHFLEPVKLAPGTVQTDLNGDFKIVESGKGRYQLLKSAKGSAYSLEYTFTLQERKLEDFMERCLYFETSPDSRFRNNRLCSLERENGRVSLKDDKLILTEDGIRTEQSIETEQEFLSSLRNVFGIALKGEDFP</sequence>
<comment type="caution">
    <text evidence="3">The sequence shown here is derived from an EMBL/GenBank/DDBJ whole genome shotgun (WGS) entry which is preliminary data.</text>
</comment>
<dbReference type="InterPro" id="IPR038765">
    <property type="entry name" value="Papain-like_cys_pep_sf"/>
</dbReference>
<dbReference type="GO" id="GO:0046990">
    <property type="term" value="F:N-hydroxyarylamine O-acetyltransferase activity"/>
    <property type="evidence" value="ECO:0007669"/>
    <property type="project" value="UniProtKB-EC"/>
</dbReference>
<evidence type="ECO:0000313" key="4">
    <source>
        <dbReference type="Proteomes" id="UP001248709"/>
    </source>
</evidence>
<dbReference type="InterPro" id="IPR001447">
    <property type="entry name" value="Arylamine_N-AcTrfase"/>
</dbReference>